<gene>
    <name evidence="2" type="ORF">RI138_14830</name>
</gene>
<accession>A0ABY9VZC5</accession>
<evidence type="ECO:0000313" key="3">
    <source>
        <dbReference type="Proteomes" id="UP001303236"/>
    </source>
</evidence>
<sequence length="234" mass="24372">MTLALHRLARDQGLAPALTGLCESLLPGMLPCGPHGHGVVTPETLLKAGRAWYNGRLSELAPGGPEILATESLPGGEVVMVRHEVPGSAEFGPGDRGIGWARGLVWLRLGLSEGLREAVVAHLGDRTSGDVPLLQMQLVKSAVADALIDQLEIRAVLEDTGPGGLPQAGLEDLQRRLTAVDRAQVKLLGASGYLSTGPGQVAYVSELLAEAYAAPGRKEESSAPRAGATGGRCW</sequence>
<evidence type="ECO:0008006" key="4">
    <source>
        <dbReference type="Google" id="ProtNLM"/>
    </source>
</evidence>
<reference evidence="2 3" key="1">
    <citation type="submission" date="2023-09" db="EMBL/GenBank/DDBJ databases">
        <title>Genome completion map analysis of the actinomycetes C11-1.</title>
        <authorList>
            <person name="Qin P."/>
            <person name="Guan P."/>
        </authorList>
    </citation>
    <scope>NUCLEOTIDE SEQUENCE [LARGE SCALE GENOMIC DNA]</scope>
    <source>
        <strain evidence="2 3">C11-1</strain>
    </source>
</reference>
<proteinExistence type="predicted"/>
<dbReference type="Proteomes" id="UP001303236">
    <property type="component" value="Chromosome"/>
</dbReference>
<evidence type="ECO:0000256" key="1">
    <source>
        <dbReference type="SAM" id="MobiDB-lite"/>
    </source>
</evidence>
<dbReference type="SUPFAM" id="SSF47203">
    <property type="entry name" value="Acyl-CoA dehydrogenase C-terminal domain-like"/>
    <property type="match status" value="1"/>
</dbReference>
<keyword evidence="3" id="KW-1185">Reference proteome</keyword>
<organism evidence="2 3">
    <name type="scientific">Streptomyces durocortorensis</name>
    <dbReference type="NCBI Taxonomy" id="2811104"/>
    <lineage>
        <taxon>Bacteria</taxon>
        <taxon>Bacillati</taxon>
        <taxon>Actinomycetota</taxon>
        <taxon>Actinomycetes</taxon>
        <taxon>Kitasatosporales</taxon>
        <taxon>Streptomycetaceae</taxon>
        <taxon>Streptomyces</taxon>
    </lineage>
</organism>
<evidence type="ECO:0000313" key="2">
    <source>
        <dbReference type="EMBL" id="WNF28000.1"/>
    </source>
</evidence>
<dbReference type="EMBL" id="CP134500">
    <property type="protein sequence ID" value="WNF28000.1"/>
    <property type="molecule type" value="Genomic_DNA"/>
</dbReference>
<name>A0ABY9VZC5_9ACTN</name>
<dbReference type="InterPro" id="IPR036250">
    <property type="entry name" value="AcylCo_DH-like_C"/>
</dbReference>
<protein>
    <recommendedName>
        <fullName evidence="4">Acyl-CoA dehydrogenase</fullName>
    </recommendedName>
</protein>
<feature type="region of interest" description="Disordered" evidence="1">
    <location>
        <begin position="214"/>
        <end position="234"/>
    </location>
</feature>